<dbReference type="InterPro" id="IPR003594">
    <property type="entry name" value="HATPase_dom"/>
</dbReference>
<evidence type="ECO:0000256" key="7">
    <source>
        <dbReference type="ARBA" id="ARBA00022777"/>
    </source>
</evidence>
<dbReference type="PANTHER" id="PTHR45436">
    <property type="entry name" value="SENSOR HISTIDINE KINASE YKOH"/>
    <property type="match status" value="1"/>
</dbReference>
<comment type="caution">
    <text evidence="13">The sequence shown here is derived from an EMBL/GenBank/DDBJ whole genome shotgun (WGS) entry which is preliminary data.</text>
</comment>
<evidence type="ECO:0000313" key="14">
    <source>
        <dbReference type="Proteomes" id="UP000252345"/>
    </source>
</evidence>
<evidence type="ECO:0000259" key="12">
    <source>
        <dbReference type="PROSITE" id="PS50109"/>
    </source>
</evidence>
<keyword evidence="10" id="KW-0472">Membrane</keyword>
<dbReference type="CDD" id="cd00075">
    <property type="entry name" value="HATPase"/>
    <property type="match status" value="1"/>
</dbReference>
<gene>
    <name evidence="13" type="ORF">CRD59_01765</name>
</gene>
<dbReference type="GO" id="GO:0000160">
    <property type="term" value="P:phosphorelay signal transduction system"/>
    <property type="evidence" value="ECO:0007669"/>
    <property type="project" value="UniProtKB-KW"/>
</dbReference>
<dbReference type="GO" id="GO:0005886">
    <property type="term" value="C:plasma membrane"/>
    <property type="evidence" value="ECO:0007669"/>
    <property type="project" value="TreeGrafter"/>
</dbReference>
<dbReference type="PRINTS" id="PR00344">
    <property type="entry name" value="BCTRLSENSOR"/>
</dbReference>
<dbReference type="Pfam" id="PF02518">
    <property type="entry name" value="HATPase_c"/>
    <property type="match status" value="1"/>
</dbReference>
<protein>
    <recommendedName>
        <fullName evidence="3">histidine kinase</fullName>
        <ecNumber evidence="3">2.7.13.3</ecNumber>
    </recommendedName>
</protein>
<name>A0A366KDK2_9BIFI</name>
<feature type="coiled-coil region" evidence="11">
    <location>
        <begin position="243"/>
        <end position="270"/>
    </location>
</feature>
<dbReference type="InterPro" id="IPR050428">
    <property type="entry name" value="TCS_sensor_his_kinase"/>
</dbReference>
<dbReference type="EC" id="2.7.13.3" evidence="3"/>
<dbReference type="Gene3D" id="3.30.565.10">
    <property type="entry name" value="Histidine kinase-like ATPase, C-terminal domain"/>
    <property type="match status" value="1"/>
</dbReference>
<keyword evidence="9" id="KW-0902">Two-component regulatory system</keyword>
<comment type="catalytic activity">
    <reaction evidence="1">
        <text>ATP + protein L-histidine = ADP + protein N-phospho-L-histidine.</text>
        <dbReference type="EC" id="2.7.13.3"/>
    </reaction>
</comment>
<dbReference type="AlphaFoldDB" id="A0A366KDK2"/>
<organism evidence="13 14">
    <name type="scientific">Bifidobacterium xylocopae</name>
    <dbReference type="NCBI Taxonomy" id="2493119"/>
    <lineage>
        <taxon>Bacteria</taxon>
        <taxon>Bacillati</taxon>
        <taxon>Actinomycetota</taxon>
        <taxon>Actinomycetes</taxon>
        <taxon>Bifidobacteriales</taxon>
        <taxon>Bifidobacteriaceae</taxon>
        <taxon>Bifidobacterium</taxon>
    </lineage>
</organism>
<dbReference type="SUPFAM" id="SSF55874">
    <property type="entry name" value="ATPase domain of HSP90 chaperone/DNA topoisomerase II/histidine kinase"/>
    <property type="match status" value="1"/>
</dbReference>
<keyword evidence="6" id="KW-0812">Transmembrane</keyword>
<evidence type="ECO:0000256" key="1">
    <source>
        <dbReference type="ARBA" id="ARBA00000085"/>
    </source>
</evidence>
<evidence type="ECO:0000256" key="5">
    <source>
        <dbReference type="ARBA" id="ARBA00022679"/>
    </source>
</evidence>
<evidence type="ECO:0000256" key="2">
    <source>
        <dbReference type="ARBA" id="ARBA00004370"/>
    </source>
</evidence>
<evidence type="ECO:0000313" key="13">
    <source>
        <dbReference type="EMBL" id="RBP99790.1"/>
    </source>
</evidence>
<reference evidence="13 14" key="1">
    <citation type="submission" date="2017-10" db="EMBL/GenBank/DDBJ databases">
        <title>Bifidobacterium xylocopum sp. nov. and Bifidobacterium aemilianum sp. nov., from the carpenter bee (Xylocopa violacea) digestive tract.</title>
        <authorList>
            <person name="Alberoni D."/>
            <person name="Baffoni L."/>
            <person name="Di Gioia D."/>
            <person name="Gaggia F."/>
            <person name="Biavati B."/>
        </authorList>
    </citation>
    <scope>NUCLEOTIDE SEQUENCE [LARGE SCALE GENOMIC DNA]</scope>
    <source>
        <strain evidence="13 14">XV2</strain>
    </source>
</reference>
<keyword evidence="4" id="KW-0597">Phosphoprotein</keyword>
<dbReference type="InterPro" id="IPR036890">
    <property type="entry name" value="HATPase_C_sf"/>
</dbReference>
<sequence>MRMGGWLERVRSRFSPVSHEDDAKADDLDETGQAILSLLGSVCVLVDREDRVVRSSPEAYGLAIVNHDRVVDERIQEAVRQAWRKGEVSRFRLVTDTPAAYAGMPASNARAGGGTLDPLAEGGAAAVSRPNWLKVAVGPIGPDLVLILVDDVSEAVRFERTRQSFVEHVSRQLLKPVDALGSLADDLRAMTQDPPEDKGGIQERMTAMGRQAHRVRDYSTYLEHTLNDLLLLIRAQESVRPSRNNLLDLADQARQALEQVRAQAAEAAVSLTCRMDDALVVHGDGEQIRTAIVKLLENAIRYSPAGSTVSLAAGPSPDGRFVLVRVIDRGLGIAKEEQNRVFERFYRGGGQTEASAVGIGLGLAIVKHVALTHHGSVSLWSAPGQGSTFTLALPRVKGPGREDEDAIAQGR</sequence>
<feature type="domain" description="Histidine kinase" evidence="12">
    <location>
        <begin position="168"/>
        <end position="397"/>
    </location>
</feature>
<proteinExistence type="predicted"/>
<evidence type="ECO:0000256" key="9">
    <source>
        <dbReference type="ARBA" id="ARBA00023012"/>
    </source>
</evidence>
<dbReference type="FunFam" id="3.30.565.10:FF:000006">
    <property type="entry name" value="Sensor histidine kinase WalK"/>
    <property type="match status" value="1"/>
</dbReference>
<dbReference type="InterPro" id="IPR004358">
    <property type="entry name" value="Sig_transdc_His_kin-like_C"/>
</dbReference>
<keyword evidence="14" id="KW-1185">Reference proteome</keyword>
<keyword evidence="11" id="KW-0175">Coiled coil</keyword>
<comment type="subcellular location">
    <subcellularLocation>
        <location evidence="2">Membrane</location>
    </subcellularLocation>
</comment>
<dbReference type="EMBL" id="PDCH01000002">
    <property type="protein sequence ID" value="RBP99790.1"/>
    <property type="molecule type" value="Genomic_DNA"/>
</dbReference>
<evidence type="ECO:0000256" key="6">
    <source>
        <dbReference type="ARBA" id="ARBA00022692"/>
    </source>
</evidence>
<dbReference type="GO" id="GO:0004673">
    <property type="term" value="F:protein histidine kinase activity"/>
    <property type="evidence" value="ECO:0007669"/>
    <property type="project" value="UniProtKB-EC"/>
</dbReference>
<evidence type="ECO:0000256" key="4">
    <source>
        <dbReference type="ARBA" id="ARBA00022553"/>
    </source>
</evidence>
<keyword evidence="5" id="KW-0808">Transferase</keyword>
<dbReference type="PANTHER" id="PTHR45436:SF5">
    <property type="entry name" value="SENSOR HISTIDINE KINASE TRCS"/>
    <property type="match status" value="1"/>
</dbReference>
<evidence type="ECO:0000256" key="3">
    <source>
        <dbReference type="ARBA" id="ARBA00012438"/>
    </source>
</evidence>
<keyword evidence="8" id="KW-1133">Transmembrane helix</keyword>
<accession>A0A366KDK2</accession>
<evidence type="ECO:0000256" key="11">
    <source>
        <dbReference type="SAM" id="Coils"/>
    </source>
</evidence>
<evidence type="ECO:0000256" key="10">
    <source>
        <dbReference type="ARBA" id="ARBA00023136"/>
    </source>
</evidence>
<evidence type="ECO:0000256" key="8">
    <source>
        <dbReference type="ARBA" id="ARBA00022989"/>
    </source>
</evidence>
<dbReference type="SMART" id="SM00387">
    <property type="entry name" value="HATPase_c"/>
    <property type="match status" value="1"/>
</dbReference>
<dbReference type="Proteomes" id="UP000252345">
    <property type="component" value="Unassembled WGS sequence"/>
</dbReference>
<keyword evidence="7" id="KW-0418">Kinase</keyword>
<dbReference type="PROSITE" id="PS50109">
    <property type="entry name" value="HIS_KIN"/>
    <property type="match status" value="1"/>
</dbReference>
<dbReference type="InterPro" id="IPR005467">
    <property type="entry name" value="His_kinase_dom"/>
</dbReference>